<accession>A0A7Y9PGS3</accession>
<dbReference type="PANTHER" id="PTHR12526">
    <property type="entry name" value="GLYCOSYLTRANSFERASE"/>
    <property type="match status" value="1"/>
</dbReference>
<evidence type="ECO:0000313" key="4">
    <source>
        <dbReference type="Proteomes" id="UP000589520"/>
    </source>
</evidence>
<dbReference type="EMBL" id="JACCCW010000002">
    <property type="protein sequence ID" value="NYF79610.1"/>
    <property type="molecule type" value="Genomic_DNA"/>
</dbReference>
<dbReference type="Gene3D" id="3.40.50.2000">
    <property type="entry name" value="Glycogen Phosphorylase B"/>
    <property type="match status" value="2"/>
</dbReference>
<reference evidence="3 4" key="1">
    <citation type="submission" date="2020-07" db="EMBL/GenBank/DDBJ databases">
        <title>Genomic Encyclopedia of Type Strains, Phase IV (KMG-V): Genome sequencing to study the core and pangenomes of soil and plant-associated prokaryotes.</title>
        <authorList>
            <person name="Whitman W."/>
        </authorList>
    </citation>
    <scope>NUCLEOTIDE SEQUENCE [LARGE SCALE GENOMIC DNA]</scope>
    <source>
        <strain evidence="3 4">X4EP2</strain>
    </source>
</reference>
<dbReference type="Pfam" id="PF13439">
    <property type="entry name" value="Glyco_transf_4"/>
    <property type="match status" value="1"/>
</dbReference>
<keyword evidence="3" id="KW-0808">Transferase</keyword>
<dbReference type="EC" id="2.4.1.252" evidence="3"/>
<dbReference type="InterPro" id="IPR001296">
    <property type="entry name" value="Glyco_trans_1"/>
</dbReference>
<dbReference type="Proteomes" id="UP000589520">
    <property type="component" value="Unassembled WGS sequence"/>
</dbReference>
<dbReference type="CDD" id="cd03801">
    <property type="entry name" value="GT4_PimA-like"/>
    <property type="match status" value="1"/>
</dbReference>
<protein>
    <submittedName>
        <fullName evidence="3">Alpha-1,3-mannosyltransferase</fullName>
        <ecNumber evidence="3">2.4.1.252</ecNumber>
    </submittedName>
</protein>
<dbReference type="RefSeq" id="WP_179490387.1">
    <property type="nucleotide sequence ID" value="NZ_JACCCW010000002.1"/>
</dbReference>
<proteinExistence type="predicted"/>
<dbReference type="AlphaFoldDB" id="A0A7Y9PGS3"/>
<sequence>MKILQLTRQFLPSEGGIESVVEGLSCALQQRGHTVQVVTLRSLFASGTMAPMESVEAGVAVRRMRHWGPRRYPVAPAALAEISGYDLVHIHAIDFFVDYLSLLRLLHRIPLVVSTHGGIFHTQWANHFKKLYFATVTRMSLGGVGAVVCVSQQDREKFEEIVPKQRIRLIENGANIDRFWSLRKKIEPGLMLGISRLAENKCIHKVLEAMAPLKDRYPQMRLEWIGADFAALRSSLERRAVELGLGGRVRFHGATSREQLYRLLERAHLFVSASAYEGFGLSTIEAMSAATVPVVTSVGAHPDVIEDGVSGFLTDAYATELSAHMERVLVMPLEKIAIMGEAARASTRRFSWTEIAPQYEQLYSQVLGAGRNASVWSL</sequence>
<dbReference type="PANTHER" id="PTHR12526:SF637">
    <property type="entry name" value="GLYCOSYLTRANSFERASE EPSF-RELATED"/>
    <property type="match status" value="1"/>
</dbReference>
<feature type="domain" description="Glycosyltransferase subfamily 4-like N-terminal" evidence="2">
    <location>
        <begin position="15"/>
        <end position="178"/>
    </location>
</feature>
<evidence type="ECO:0000313" key="3">
    <source>
        <dbReference type="EMBL" id="NYF79610.1"/>
    </source>
</evidence>
<gene>
    <name evidence="3" type="ORF">HDF17_001930</name>
</gene>
<keyword evidence="3" id="KW-0328">Glycosyltransferase</keyword>
<dbReference type="Pfam" id="PF00534">
    <property type="entry name" value="Glycos_transf_1"/>
    <property type="match status" value="1"/>
</dbReference>
<dbReference type="InterPro" id="IPR028098">
    <property type="entry name" value="Glyco_trans_4-like_N"/>
</dbReference>
<evidence type="ECO:0000259" key="1">
    <source>
        <dbReference type="Pfam" id="PF00534"/>
    </source>
</evidence>
<keyword evidence="4" id="KW-1185">Reference proteome</keyword>
<organism evidence="3 4">
    <name type="scientific">Granulicella arctica</name>
    <dbReference type="NCBI Taxonomy" id="940613"/>
    <lineage>
        <taxon>Bacteria</taxon>
        <taxon>Pseudomonadati</taxon>
        <taxon>Acidobacteriota</taxon>
        <taxon>Terriglobia</taxon>
        <taxon>Terriglobales</taxon>
        <taxon>Acidobacteriaceae</taxon>
        <taxon>Granulicella</taxon>
    </lineage>
</organism>
<evidence type="ECO:0000259" key="2">
    <source>
        <dbReference type="Pfam" id="PF13439"/>
    </source>
</evidence>
<name>A0A7Y9PGS3_9BACT</name>
<dbReference type="SUPFAM" id="SSF53756">
    <property type="entry name" value="UDP-Glycosyltransferase/glycogen phosphorylase"/>
    <property type="match status" value="1"/>
</dbReference>
<dbReference type="GO" id="GO:0016757">
    <property type="term" value="F:glycosyltransferase activity"/>
    <property type="evidence" value="ECO:0007669"/>
    <property type="project" value="UniProtKB-KW"/>
</dbReference>
<feature type="domain" description="Glycosyl transferase family 1" evidence="1">
    <location>
        <begin position="181"/>
        <end position="344"/>
    </location>
</feature>
<comment type="caution">
    <text evidence="3">The sequence shown here is derived from an EMBL/GenBank/DDBJ whole genome shotgun (WGS) entry which is preliminary data.</text>
</comment>